<evidence type="ECO:0000256" key="5">
    <source>
        <dbReference type="ARBA" id="ARBA00023136"/>
    </source>
</evidence>
<feature type="transmembrane region" description="Helical" evidence="6">
    <location>
        <begin position="210"/>
        <end position="228"/>
    </location>
</feature>
<evidence type="ECO:0000256" key="4">
    <source>
        <dbReference type="ARBA" id="ARBA00022989"/>
    </source>
</evidence>
<dbReference type="AlphaFoldDB" id="A0A3S9P6I7"/>
<feature type="transmembrane region" description="Helical" evidence="6">
    <location>
        <begin position="69"/>
        <end position="87"/>
    </location>
</feature>
<reference evidence="8 9" key="1">
    <citation type="submission" date="2018-12" db="EMBL/GenBank/DDBJ databases">
        <title>Flammeovirga pectinis sp. nov., isolated from the gut of the Korean scallop, Patinopecten yessoensis.</title>
        <authorList>
            <person name="Bae J.-W."/>
            <person name="Jeong Y.-S."/>
            <person name="Kang W."/>
        </authorList>
    </citation>
    <scope>NUCLEOTIDE SEQUENCE [LARGE SCALE GENOMIC DNA]</scope>
    <source>
        <strain evidence="8 9">L12M1</strain>
    </source>
</reference>
<organism evidence="8 9">
    <name type="scientific">Flammeovirga pectinis</name>
    <dbReference type="NCBI Taxonomy" id="2494373"/>
    <lineage>
        <taxon>Bacteria</taxon>
        <taxon>Pseudomonadati</taxon>
        <taxon>Bacteroidota</taxon>
        <taxon>Cytophagia</taxon>
        <taxon>Cytophagales</taxon>
        <taxon>Flammeovirgaceae</taxon>
        <taxon>Flammeovirga</taxon>
    </lineage>
</organism>
<comment type="subcellular location">
    <subcellularLocation>
        <location evidence="1">Cell membrane</location>
        <topology evidence="1">Multi-pass membrane protein</topology>
    </subcellularLocation>
</comment>
<dbReference type="OrthoDB" id="5729944at2"/>
<dbReference type="InterPro" id="IPR000620">
    <property type="entry name" value="EamA_dom"/>
</dbReference>
<dbReference type="InterPro" id="IPR037185">
    <property type="entry name" value="EmrE-like"/>
</dbReference>
<feature type="transmembrane region" description="Helical" evidence="6">
    <location>
        <begin position="265"/>
        <end position="281"/>
    </location>
</feature>
<feature type="transmembrane region" description="Helical" evidence="6">
    <location>
        <begin position="178"/>
        <end position="198"/>
    </location>
</feature>
<dbReference type="RefSeq" id="WP_126616902.1">
    <property type="nucleotide sequence ID" value="NZ_CP034562.1"/>
</dbReference>
<name>A0A3S9P6I7_9BACT</name>
<dbReference type="GO" id="GO:0005886">
    <property type="term" value="C:plasma membrane"/>
    <property type="evidence" value="ECO:0007669"/>
    <property type="project" value="UniProtKB-SubCell"/>
</dbReference>
<dbReference type="Gene3D" id="1.10.3730.20">
    <property type="match status" value="1"/>
</dbReference>
<keyword evidence="3 6" id="KW-0812">Transmembrane</keyword>
<gene>
    <name evidence="8" type="ORF">EI427_16785</name>
</gene>
<dbReference type="Proteomes" id="UP000267268">
    <property type="component" value="Chromosome 1"/>
</dbReference>
<feature type="transmembrane region" description="Helical" evidence="6">
    <location>
        <begin position="121"/>
        <end position="138"/>
    </location>
</feature>
<evidence type="ECO:0000256" key="3">
    <source>
        <dbReference type="ARBA" id="ARBA00022692"/>
    </source>
</evidence>
<feature type="transmembrane region" description="Helical" evidence="6">
    <location>
        <begin position="30"/>
        <end position="48"/>
    </location>
</feature>
<accession>A0A3S9P6I7</accession>
<evidence type="ECO:0000256" key="2">
    <source>
        <dbReference type="ARBA" id="ARBA00022475"/>
    </source>
</evidence>
<proteinExistence type="predicted"/>
<feature type="transmembrane region" description="Helical" evidence="6">
    <location>
        <begin position="93"/>
        <end position="114"/>
    </location>
</feature>
<keyword evidence="5 6" id="KW-0472">Membrane</keyword>
<feature type="transmembrane region" description="Helical" evidence="6">
    <location>
        <begin position="240"/>
        <end position="259"/>
    </location>
</feature>
<keyword evidence="9" id="KW-1185">Reference proteome</keyword>
<dbReference type="InterPro" id="IPR050638">
    <property type="entry name" value="AA-Vitamin_Transporters"/>
</dbReference>
<evidence type="ECO:0000259" key="7">
    <source>
        <dbReference type="Pfam" id="PF00892"/>
    </source>
</evidence>
<dbReference type="KEGG" id="fll:EI427_16785"/>
<feature type="domain" description="EamA" evidence="7">
    <location>
        <begin position="2"/>
        <end position="137"/>
    </location>
</feature>
<keyword evidence="4 6" id="KW-1133">Transmembrane helix</keyword>
<keyword evidence="2" id="KW-1003">Cell membrane</keyword>
<dbReference type="PANTHER" id="PTHR32322">
    <property type="entry name" value="INNER MEMBRANE TRANSPORTER"/>
    <property type="match status" value="1"/>
</dbReference>
<evidence type="ECO:0000313" key="8">
    <source>
        <dbReference type="EMBL" id="AZQ63821.1"/>
    </source>
</evidence>
<evidence type="ECO:0000256" key="6">
    <source>
        <dbReference type="SAM" id="Phobius"/>
    </source>
</evidence>
<protein>
    <submittedName>
        <fullName evidence="8">DMT family transporter</fullName>
    </submittedName>
</protein>
<sequence>MALIYVFLCVLLWALIPVVSKLGQSSLDNHQFLFWSSLVSFFTFVVIISFRKEVKNIQSISLKNWVQSLLLGVLGTYLYYILLYFGYANAKGIEVLIIQYCWPIFVIILSVVLLKEKLNSRKILSIIFGFLGVFLVLTKGDLTDIHFENLYVDGIVLLAAFVFGLFSVLSKKIEVDPLFLVAIYFLTATVVSFISMLLLSEFKLPTSDTILPILVNGIFVNGISYIFWIRALKIGKASFIAPFVFLTPVISTIILILFFNEPFQFVYIFGMLLVILGGLINKE</sequence>
<dbReference type="Pfam" id="PF00892">
    <property type="entry name" value="EamA"/>
    <property type="match status" value="2"/>
</dbReference>
<evidence type="ECO:0000256" key="1">
    <source>
        <dbReference type="ARBA" id="ARBA00004651"/>
    </source>
</evidence>
<feature type="domain" description="EamA" evidence="7">
    <location>
        <begin position="155"/>
        <end position="278"/>
    </location>
</feature>
<dbReference type="EMBL" id="CP034562">
    <property type="protein sequence ID" value="AZQ63821.1"/>
    <property type="molecule type" value="Genomic_DNA"/>
</dbReference>
<evidence type="ECO:0000313" key="9">
    <source>
        <dbReference type="Proteomes" id="UP000267268"/>
    </source>
</evidence>
<dbReference type="SUPFAM" id="SSF103481">
    <property type="entry name" value="Multidrug resistance efflux transporter EmrE"/>
    <property type="match status" value="2"/>
</dbReference>
<dbReference type="PANTHER" id="PTHR32322:SF18">
    <property type="entry name" value="S-ADENOSYLMETHIONINE_S-ADENOSYLHOMOCYSTEINE TRANSPORTER"/>
    <property type="match status" value="1"/>
</dbReference>
<feature type="transmembrane region" description="Helical" evidence="6">
    <location>
        <begin position="150"/>
        <end position="169"/>
    </location>
</feature>